<dbReference type="EMBL" id="CP000561">
    <property type="protein sequence ID" value="ABO08875.1"/>
    <property type="molecule type" value="Genomic_DNA"/>
</dbReference>
<dbReference type="GeneID" id="4910189"/>
<dbReference type="KEGG" id="pcl:Pcal_1455"/>
<dbReference type="Proteomes" id="UP000001431">
    <property type="component" value="Chromosome"/>
</dbReference>
<reference evidence="1" key="1">
    <citation type="submission" date="2007-02" db="EMBL/GenBank/DDBJ databases">
        <title>Complete sequence of Pyrobaculum calidifontis JCM 11548.</title>
        <authorList>
            <consortium name="US DOE Joint Genome Institute"/>
            <person name="Copeland A."/>
            <person name="Lucas S."/>
            <person name="Lapidus A."/>
            <person name="Barry K."/>
            <person name="Glavina del Rio T."/>
            <person name="Dalin E."/>
            <person name="Tice H."/>
            <person name="Pitluck S."/>
            <person name="Chain P."/>
            <person name="Malfatti S."/>
            <person name="Shin M."/>
            <person name="Vergez L."/>
            <person name="Schmutz J."/>
            <person name="Larimer F."/>
            <person name="Land M."/>
            <person name="Hauser L."/>
            <person name="Kyrpides N."/>
            <person name="Mikhailova N."/>
            <person name="Cozen A.E."/>
            <person name="Fitz-Gibbon S.T."/>
            <person name="House C.H."/>
            <person name="Saltikov C."/>
            <person name="Lowe T.M."/>
            <person name="Richardson P."/>
        </authorList>
    </citation>
    <scope>NUCLEOTIDE SEQUENCE [LARGE SCALE GENOMIC DNA]</scope>
    <source>
        <strain evidence="1">JCM 11548</strain>
    </source>
</reference>
<dbReference type="OrthoDB" id="28974at2157"/>
<organism evidence="1 2">
    <name type="scientific">Pyrobaculum calidifontis (strain DSM 21063 / JCM 11548 / VA1)</name>
    <dbReference type="NCBI Taxonomy" id="410359"/>
    <lineage>
        <taxon>Archaea</taxon>
        <taxon>Thermoproteota</taxon>
        <taxon>Thermoprotei</taxon>
        <taxon>Thermoproteales</taxon>
        <taxon>Thermoproteaceae</taxon>
        <taxon>Pyrobaculum</taxon>
    </lineage>
</organism>
<sequence length="166" mass="18601">MSIYDIIGDFLLRLRFNHGVEELGEVEDLVHELAKLEEGAEATYILSLPGRPRPYLVTALKTEEGYALAFLNLDDVRRLEGVSNVEELEDATTRFSVEKFGNPAPFLFPIKQEGEVVYAAMGFKTFVENLTAGNIEDLIDQFELDSDAYFLELKKALTSTSTEGVE</sequence>
<accession>A3MW58</accession>
<gene>
    <name evidence="1" type="ordered locus">Pcal_1455</name>
</gene>
<name>A3MW58_PYRCJ</name>
<dbReference type="STRING" id="410359.Pcal_1455"/>
<dbReference type="RefSeq" id="WP_011850133.1">
    <property type="nucleotide sequence ID" value="NC_009073.1"/>
</dbReference>
<evidence type="ECO:0000313" key="2">
    <source>
        <dbReference type="Proteomes" id="UP000001431"/>
    </source>
</evidence>
<keyword evidence="2" id="KW-1185">Reference proteome</keyword>
<dbReference type="AlphaFoldDB" id="A3MW58"/>
<proteinExistence type="predicted"/>
<protein>
    <submittedName>
        <fullName evidence="1">Uncharacterized protein</fullName>
    </submittedName>
</protein>
<dbReference type="eggNOG" id="arCOG05629">
    <property type="taxonomic scope" value="Archaea"/>
</dbReference>
<evidence type="ECO:0000313" key="1">
    <source>
        <dbReference type="EMBL" id="ABO08875.1"/>
    </source>
</evidence>
<dbReference type="HOGENOM" id="CLU_134215_0_0_2"/>